<accession>A0AAW1NHY6</accession>
<reference evidence="1" key="1">
    <citation type="submission" date="2024-03" db="EMBL/GenBank/DDBJ databases">
        <title>WGS assembly of Saponaria officinalis var. Norfolk2.</title>
        <authorList>
            <person name="Jenkins J."/>
            <person name="Shu S."/>
            <person name="Grimwood J."/>
            <person name="Barry K."/>
            <person name="Goodstein D."/>
            <person name="Schmutz J."/>
            <person name="Leebens-Mack J."/>
            <person name="Osbourn A."/>
        </authorList>
    </citation>
    <scope>NUCLEOTIDE SEQUENCE [LARGE SCALE GENOMIC DNA]</scope>
    <source>
        <strain evidence="1">JIC</strain>
    </source>
</reference>
<evidence type="ECO:0000313" key="2">
    <source>
        <dbReference type="Proteomes" id="UP001443914"/>
    </source>
</evidence>
<keyword evidence="2" id="KW-1185">Reference proteome</keyword>
<dbReference type="Proteomes" id="UP001443914">
    <property type="component" value="Unassembled WGS sequence"/>
</dbReference>
<evidence type="ECO:0000313" key="1">
    <source>
        <dbReference type="EMBL" id="KAK9756620.1"/>
    </source>
</evidence>
<dbReference type="AlphaFoldDB" id="A0AAW1NHY6"/>
<sequence length="136" mass="15393">MESHDLSFWKEAINVEMDSIIGGVIHGIKIVRSNDEISLIQSHCTVKVLKKFNCDNYTPVNTPMDPNVKLIPNSGNQISQLEYSRVIGCLMYTMTSTRSDIAFAIKKLRRYLKSTMNYDLIYARHPSVMEGCSNAS</sequence>
<organism evidence="1 2">
    <name type="scientific">Saponaria officinalis</name>
    <name type="common">Common soapwort</name>
    <name type="synonym">Lychnis saponaria</name>
    <dbReference type="NCBI Taxonomy" id="3572"/>
    <lineage>
        <taxon>Eukaryota</taxon>
        <taxon>Viridiplantae</taxon>
        <taxon>Streptophyta</taxon>
        <taxon>Embryophyta</taxon>
        <taxon>Tracheophyta</taxon>
        <taxon>Spermatophyta</taxon>
        <taxon>Magnoliopsida</taxon>
        <taxon>eudicotyledons</taxon>
        <taxon>Gunneridae</taxon>
        <taxon>Pentapetalae</taxon>
        <taxon>Caryophyllales</taxon>
        <taxon>Caryophyllaceae</taxon>
        <taxon>Caryophylleae</taxon>
        <taxon>Saponaria</taxon>
    </lineage>
</organism>
<proteinExistence type="predicted"/>
<protein>
    <recommendedName>
        <fullName evidence="3">Reverse transcriptase Ty1/copia-type domain-containing protein</fullName>
    </recommendedName>
</protein>
<gene>
    <name evidence="1" type="ORF">RND81_01G109800</name>
</gene>
<dbReference type="EMBL" id="JBDFQZ010000001">
    <property type="protein sequence ID" value="KAK9756620.1"/>
    <property type="molecule type" value="Genomic_DNA"/>
</dbReference>
<name>A0AAW1NHY6_SAPOF</name>
<comment type="caution">
    <text evidence="1">The sequence shown here is derived from an EMBL/GenBank/DDBJ whole genome shotgun (WGS) entry which is preliminary data.</text>
</comment>
<evidence type="ECO:0008006" key="3">
    <source>
        <dbReference type="Google" id="ProtNLM"/>
    </source>
</evidence>